<dbReference type="InterPro" id="IPR029055">
    <property type="entry name" value="Ntn_hydrolases_N"/>
</dbReference>
<dbReference type="InParanoid" id="A0A6N7ETQ3"/>
<dbReference type="InterPro" id="IPR001353">
    <property type="entry name" value="Proteasome_sua/b"/>
</dbReference>
<dbReference type="AlphaFoldDB" id="A0A6N7ETQ3"/>
<dbReference type="GO" id="GO:0051603">
    <property type="term" value="P:proteolysis involved in protein catabolic process"/>
    <property type="evidence" value="ECO:0007669"/>
    <property type="project" value="InterPro"/>
</dbReference>
<dbReference type="GO" id="GO:0005839">
    <property type="term" value="C:proteasome core complex"/>
    <property type="evidence" value="ECO:0007669"/>
    <property type="project" value="InterPro"/>
</dbReference>
<organism evidence="1 2">
    <name type="scientific">Ostreibacterium oceani</name>
    <dbReference type="NCBI Taxonomy" id="2654998"/>
    <lineage>
        <taxon>Bacteria</taxon>
        <taxon>Pseudomonadati</taxon>
        <taxon>Pseudomonadota</taxon>
        <taxon>Gammaproteobacteria</taxon>
        <taxon>Cardiobacteriales</taxon>
        <taxon>Ostreibacteriaceae</taxon>
        <taxon>Ostreibacterium</taxon>
    </lineage>
</organism>
<evidence type="ECO:0000313" key="1">
    <source>
        <dbReference type="EMBL" id="MPV86194.1"/>
    </source>
</evidence>
<accession>A0A6N7ETQ3</accession>
<evidence type="ECO:0000313" key="2">
    <source>
        <dbReference type="Proteomes" id="UP000471298"/>
    </source>
</evidence>
<dbReference type="PIRSF" id="PIRSF009120">
    <property type="entry name" value="UCP009120_prtse"/>
    <property type="match status" value="1"/>
</dbReference>
<dbReference type="Pfam" id="PF00227">
    <property type="entry name" value="Proteasome"/>
    <property type="match status" value="1"/>
</dbReference>
<dbReference type="EMBL" id="WHNW01000004">
    <property type="protein sequence ID" value="MPV86194.1"/>
    <property type="molecule type" value="Genomic_DNA"/>
</dbReference>
<dbReference type="RefSeq" id="WP_152810188.1">
    <property type="nucleotide sequence ID" value="NZ_WHNW01000004.1"/>
</dbReference>
<sequence length="245" mass="27085">MTYCAAIRLKTGIVFASDTRTNAGIDHISTFKKLFTFGQQGHCFFTIQTAGNLATSQAVISLINNDINEDNERSIYRQNTLFDIANLIGEHATNVAKESERRAVHTGNNFTSSFLIGGQIAGEAPELFLVYGDGNCLHATRDTPFLQIGESKYGKPILDRVINYDNTIDKAIHALLVSFDATIRSNLSVGYPIDLLVYQNDSLAQPTGVRLDTDSVYLNQVRQTWSDGLLGLLDNLDHPPSDYYT</sequence>
<proteinExistence type="predicted"/>
<dbReference type="SUPFAM" id="SSF56235">
    <property type="entry name" value="N-terminal nucleophile aminohydrolases (Ntn hydrolases)"/>
    <property type="match status" value="1"/>
</dbReference>
<protein>
    <submittedName>
        <fullName evidence="1">Peptidase</fullName>
    </submittedName>
</protein>
<reference evidence="1 2" key="1">
    <citation type="submission" date="2019-10" db="EMBL/GenBank/DDBJ databases">
        <title>Cardiobacteriales fam. a chemoheterotrophic member of the order Cardiobacteriales, and proposal of Cardiobacteriales fam. nov.</title>
        <authorList>
            <person name="Wang C."/>
        </authorList>
    </citation>
    <scope>NUCLEOTIDE SEQUENCE [LARGE SCALE GENOMIC DNA]</scope>
    <source>
        <strain evidence="1 2">ML27</strain>
    </source>
</reference>
<gene>
    <name evidence="1" type="ORF">GCU85_05550</name>
</gene>
<keyword evidence="2" id="KW-1185">Reference proteome</keyword>
<comment type="caution">
    <text evidence="1">The sequence shown here is derived from an EMBL/GenBank/DDBJ whole genome shotgun (WGS) entry which is preliminary data.</text>
</comment>
<dbReference type="InterPro" id="IPR016545">
    <property type="entry name" value="UCP009120_prtse"/>
</dbReference>
<dbReference type="Proteomes" id="UP000471298">
    <property type="component" value="Unassembled WGS sequence"/>
</dbReference>
<dbReference type="Gene3D" id="3.60.20.10">
    <property type="entry name" value="Glutamine Phosphoribosylpyrophosphate, subunit 1, domain 1"/>
    <property type="match status" value="1"/>
</dbReference>
<name>A0A6N7ETQ3_9GAMM</name>